<keyword evidence="1" id="KW-0472">Membrane</keyword>
<organism evidence="2 3">
    <name type="scientific">Butyribacter intestini</name>
    <dbReference type="NCBI Taxonomy" id="1703332"/>
    <lineage>
        <taxon>Bacteria</taxon>
        <taxon>Bacillati</taxon>
        <taxon>Bacillota</taxon>
        <taxon>Clostridia</taxon>
        <taxon>Lachnospirales</taxon>
        <taxon>Lachnospiraceae</taxon>
        <taxon>Butyribacter</taxon>
    </lineage>
</organism>
<protein>
    <submittedName>
        <fullName evidence="2">Uncharacterized protein</fullName>
    </submittedName>
</protein>
<gene>
    <name evidence="2" type="ORF">APZ18_07190</name>
</gene>
<evidence type="ECO:0000313" key="2">
    <source>
        <dbReference type="EMBL" id="KQC84535.1"/>
    </source>
</evidence>
<keyword evidence="1" id="KW-1133">Transmembrane helix</keyword>
<feature type="transmembrane region" description="Helical" evidence="1">
    <location>
        <begin position="90"/>
        <end position="107"/>
    </location>
</feature>
<accession>A0AAW3JQR5</accession>
<evidence type="ECO:0000313" key="3">
    <source>
        <dbReference type="Proteomes" id="UP000050833"/>
    </source>
</evidence>
<sequence length="108" mass="12788">MPLSEADIFLITQFVVSERGVSKKYVSLRKWQEALYDEIPVIRRLSKHINKLIFFGILKNVLLFLYVMICNFFGRNAKKRLIFLHKSNKLIIGVNLFNFMEVVFTFIN</sequence>
<keyword evidence="1" id="KW-0812">Transmembrane</keyword>
<proteinExistence type="predicted"/>
<dbReference type="AlphaFoldDB" id="A0AAW3JQR5"/>
<reference evidence="2 3" key="1">
    <citation type="submission" date="2015-10" db="EMBL/GenBank/DDBJ databases">
        <title>Butyribacter intestini gen. nov., sp. nov., a butyric acid-producing bacterium of the family Lachnospiraceae isolated from the human faeces.</title>
        <authorList>
            <person name="Zou Y."/>
            <person name="Xue W."/>
            <person name="Luo G."/>
            <person name="Lv M."/>
        </authorList>
    </citation>
    <scope>NUCLEOTIDE SEQUENCE [LARGE SCALE GENOMIC DNA]</scope>
    <source>
        <strain evidence="2 3">TF01-11</strain>
    </source>
</reference>
<evidence type="ECO:0000256" key="1">
    <source>
        <dbReference type="SAM" id="Phobius"/>
    </source>
</evidence>
<dbReference type="Proteomes" id="UP000050833">
    <property type="component" value="Unassembled WGS sequence"/>
</dbReference>
<feature type="transmembrane region" description="Helical" evidence="1">
    <location>
        <begin position="52"/>
        <end position="69"/>
    </location>
</feature>
<comment type="caution">
    <text evidence="2">The sequence shown here is derived from an EMBL/GenBank/DDBJ whole genome shotgun (WGS) entry which is preliminary data.</text>
</comment>
<name>A0AAW3JQR5_9FIRM</name>
<dbReference type="EMBL" id="LLKB01000005">
    <property type="protein sequence ID" value="KQC84535.1"/>
    <property type="molecule type" value="Genomic_DNA"/>
</dbReference>
<keyword evidence="3" id="KW-1185">Reference proteome</keyword>